<dbReference type="Pfam" id="PF13649">
    <property type="entry name" value="Methyltransf_25"/>
    <property type="match status" value="1"/>
</dbReference>
<dbReference type="InterPro" id="IPR029063">
    <property type="entry name" value="SAM-dependent_MTases_sf"/>
</dbReference>
<dbReference type="Proteomes" id="UP000694888">
    <property type="component" value="Unplaced"/>
</dbReference>
<gene>
    <name evidence="12" type="primary">LOC101853380</name>
</gene>
<accession>A0ABM0ZXW5</accession>
<dbReference type="PANTHER" id="PTHR44307:SF2">
    <property type="entry name" value="PHOSPHOETHANOLAMINE METHYLTRANSFERASE ISOFORM X1"/>
    <property type="match status" value="1"/>
</dbReference>
<reference evidence="12" key="1">
    <citation type="submission" date="2025-08" db="UniProtKB">
        <authorList>
            <consortium name="RefSeq"/>
        </authorList>
    </citation>
    <scope>IDENTIFICATION</scope>
</reference>
<evidence type="ECO:0000313" key="12">
    <source>
        <dbReference type="RefSeq" id="XP_012936760.1"/>
    </source>
</evidence>
<evidence type="ECO:0000256" key="9">
    <source>
        <dbReference type="SAM" id="Phobius"/>
    </source>
</evidence>
<comment type="catalytic activity">
    <reaction evidence="6">
        <text>N,N-dimethylethanolamine phosphate + S-adenosyl-L-methionine = phosphocholine + S-adenosyl-L-homocysteine + H(+)</text>
        <dbReference type="Rhea" id="RHEA:25325"/>
        <dbReference type="ChEBI" id="CHEBI:15378"/>
        <dbReference type="ChEBI" id="CHEBI:57856"/>
        <dbReference type="ChEBI" id="CHEBI:58641"/>
        <dbReference type="ChEBI" id="CHEBI:59789"/>
        <dbReference type="ChEBI" id="CHEBI:295975"/>
        <dbReference type="EC" id="2.1.1.103"/>
    </reaction>
    <physiologicalReaction direction="left-to-right" evidence="6">
        <dbReference type="Rhea" id="RHEA:25326"/>
    </physiologicalReaction>
</comment>
<name>A0ABM0ZXW5_APLCA</name>
<keyword evidence="9" id="KW-0472">Membrane</keyword>
<comment type="catalytic activity">
    <reaction evidence="7">
        <text>phosphoethanolamine + S-adenosyl-L-methionine = N-methylethanolamine phosphate + S-adenosyl-L-homocysteine + H(+)</text>
        <dbReference type="Rhea" id="RHEA:20365"/>
        <dbReference type="ChEBI" id="CHEBI:15378"/>
        <dbReference type="ChEBI" id="CHEBI:57781"/>
        <dbReference type="ChEBI" id="CHEBI:57856"/>
        <dbReference type="ChEBI" id="CHEBI:58190"/>
        <dbReference type="ChEBI" id="CHEBI:59789"/>
        <dbReference type="EC" id="2.1.1.103"/>
    </reaction>
    <physiologicalReaction direction="left-to-right" evidence="7">
        <dbReference type="Rhea" id="RHEA:20366"/>
    </physiologicalReaction>
</comment>
<dbReference type="CDD" id="cd02440">
    <property type="entry name" value="AdoMet_MTases"/>
    <property type="match status" value="2"/>
</dbReference>
<comment type="catalytic activity">
    <reaction evidence="8">
        <text>N-methylethanolamine phosphate + S-adenosyl-L-methionine = N,N-dimethylethanolamine phosphate + S-adenosyl-L-homocysteine + H(+)</text>
        <dbReference type="Rhea" id="RHEA:25321"/>
        <dbReference type="ChEBI" id="CHEBI:15378"/>
        <dbReference type="ChEBI" id="CHEBI:57781"/>
        <dbReference type="ChEBI" id="CHEBI:57856"/>
        <dbReference type="ChEBI" id="CHEBI:58641"/>
        <dbReference type="ChEBI" id="CHEBI:59789"/>
        <dbReference type="EC" id="2.1.1.103"/>
    </reaction>
    <physiologicalReaction direction="left-to-right" evidence="8">
        <dbReference type="Rhea" id="RHEA:25322"/>
    </physiologicalReaction>
</comment>
<dbReference type="GeneID" id="101853380"/>
<comment type="pathway">
    <text evidence="1">Phospholipid metabolism; phosphatidylcholine biosynthesis.</text>
</comment>
<dbReference type="PANTHER" id="PTHR44307">
    <property type="entry name" value="PHOSPHOETHANOLAMINE METHYLTRANSFERASE"/>
    <property type="match status" value="1"/>
</dbReference>
<protein>
    <recommendedName>
        <fullName evidence="5">phosphoethanolamine N-methyltransferase</fullName>
        <ecNumber evidence="5">2.1.1.103</ecNumber>
    </recommendedName>
</protein>
<keyword evidence="9" id="KW-0812">Transmembrane</keyword>
<keyword evidence="4" id="KW-0808">Transferase</keyword>
<evidence type="ECO:0000256" key="6">
    <source>
        <dbReference type="ARBA" id="ARBA00047619"/>
    </source>
</evidence>
<organism evidence="11 12">
    <name type="scientific">Aplysia californica</name>
    <name type="common">California sea hare</name>
    <dbReference type="NCBI Taxonomy" id="6500"/>
    <lineage>
        <taxon>Eukaryota</taxon>
        <taxon>Metazoa</taxon>
        <taxon>Spiralia</taxon>
        <taxon>Lophotrochozoa</taxon>
        <taxon>Mollusca</taxon>
        <taxon>Gastropoda</taxon>
        <taxon>Heterobranchia</taxon>
        <taxon>Euthyneura</taxon>
        <taxon>Tectipleura</taxon>
        <taxon>Aplysiida</taxon>
        <taxon>Aplysioidea</taxon>
        <taxon>Aplysiidae</taxon>
        <taxon>Aplysia</taxon>
    </lineage>
</organism>
<proteinExistence type="predicted"/>
<evidence type="ECO:0000259" key="10">
    <source>
        <dbReference type="Pfam" id="PF13649"/>
    </source>
</evidence>
<keyword evidence="11" id="KW-1185">Reference proteome</keyword>
<dbReference type="Gene3D" id="3.40.50.150">
    <property type="entry name" value="Vaccinia Virus protein VP39"/>
    <property type="match status" value="2"/>
</dbReference>
<evidence type="ECO:0000256" key="8">
    <source>
        <dbReference type="ARBA" id="ARBA00047841"/>
    </source>
</evidence>
<feature type="transmembrane region" description="Helical" evidence="9">
    <location>
        <begin position="12"/>
        <end position="33"/>
    </location>
</feature>
<evidence type="ECO:0000313" key="11">
    <source>
        <dbReference type="Proteomes" id="UP000694888"/>
    </source>
</evidence>
<dbReference type="RefSeq" id="XP_012936760.1">
    <property type="nucleotide sequence ID" value="XM_013081306.2"/>
</dbReference>
<feature type="domain" description="Methyltransferase" evidence="10">
    <location>
        <begin position="101"/>
        <end position="194"/>
    </location>
</feature>
<evidence type="ECO:0000256" key="1">
    <source>
        <dbReference type="ARBA" id="ARBA00004969"/>
    </source>
</evidence>
<dbReference type="EC" id="2.1.1.103" evidence="5"/>
<dbReference type="Pfam" id="PF13489">
    <property type="entry name" value="Methyltransf_23"/>
    <property type="match status" value="1"/>
</dbReference>
<evidence type="ECO:0000256" key="3">
    <source>
        <dbReference type="ARBA" id="ARBA00022603"/>
    </source>
</evidence>
<dbReference type="SUPFAM" id="SSF53335">
    <property type="entry name" value="S-adenosyl-L-methionine-dependent methyltransferases"/>
    <property type="match status" value="2"/>
</dbReference>
<keyword evidence="9" id="KW-1133">Transmembrane helix</keyword>
<evidence type="ECO:0000256" key="5">
    <source>
        <dbReference type="ARBA" id="ARBA00035674"/>
    </source>
</evidence>
<keyword evidence="3" id="KW-0489">Methyltransferase</keyword>
<dbReference type="InterPro" id="IPR041698">
    <property type="entry name" value="Methyltransf_25"/>
</dbReference>
<evidence type="ECO:0000256" key="2">
    <source>
        <dbReference type="ARBA" id="ARBA00005189"/>
    </source>
</evidence>
<evidence type="ECO:0000256" key="4">
    <source>
        <dbReference type="ARBA" id="ARBA00022679"/>
    </source>
</evidence>
<evidence type="ECO:0000256" key="7">
    <source>
        <dbReference type="ARBA" id="ARBA00047622"/>
    </source>
</evidence>
<comment type="pathway">
    <text evidence="2">Lipid metabolism.</text>
</comment>
<sequence>MTDSTADNGAGACWVAMVLLGVLAVFCFAPEVAKVNDQCCDTEGEGCQEDEVRQVMAAYWKEHSKQGSVEEMMLDNTAEELSKEELPEILSYLPEYAGKDVIELGAGIGRFTTEIAKKAKSVAAVDFMEEFINKNKKTNQNFNNIEYVVADVTKLDRPKESADLIFSNWLLMYLNDNEVQEFFRKQLSWLRPGGYLFIRESCRHQSGNKDRGANPTEYRDPELYEAFYSSTTMPCDENNFYGFDLVVSKSVDTYIKRKNNSNQVIWLIEKVKRDNSQNHGFKSFQEFLDNQQYSARGILLYEKIFGRTYVSTGGPETTEEFVELLNLQRGQQVLDVGGGIGGSAFYMAKKFGVKVVSIDLSSNMTQIGLQRAEEVGCGPDQVVFEIADATKRDYPAQSFDVIYSRDTILHIPDKLALFKKFYKFLRPGGKVLISDYCCSPDEHSEKFKTYVKQRGYNLLSPAQYGKVLEAAGFVNVRAEDRSAQFAKVLKSEIAKTESIKDEFIKEFDEDGYRYIVDGWKEKLGRVEIGDQRWGLFYAEKS</sequence>